<dbReference type="EMBL" id="DRLD01000096">
    <property type="protein sequence ID" value="HED09740.1"/>
    <property type="molecule type" value="Genomic_DNA"/>
</dbReference>
<dbReference type="AlphaFoldDB" id="A0A7V1LKR7"/>
<evidence type="ECO:0000313" key="1">
    <source>
        <dbReference type="EMBL" id="HED09740.1"/>
    </source>
</evidence>
<dbReference type="Proteomes" id="UP000886005">
    <property type="component" value="Unassembled WGS sequence"/>
</dbReference>
<comment type="caution">
    <text evidence="1">The sequence shown here is derived from an EMBL/GenBank/DDBJ whole genome shotgun (WGS) entry which is preliminary data.</text>
</comment>
<accession>A0A7V1LKR7</accession>
<dbReference type="SUPFAM" id="SSF140683">
    <property type="entry name" value="SP0561-like"/>
    <property type="match status" value="1"/>
</dbReference>
<organism evidence="1">
    <name type="scientific">Caldithrix abyssi</name>
    <dbReference type="NCBI Taxonomy" id="187145"/>
    <lineage>
        <taxon>Bacteria</taxon>
        <taxon>Pseudomonadati</taxon>
        <taxon>Calditrichota</taxon>
        <taxon>Calditrichia</taxon>
        <taxon>Calditrichales</taxon>
        <taxon>Calditrichaceae</taxon>
        <taxon>Caldithrix</taxon>
    </lineage>
</organism>
<dbReference type="InterPro" id="IPR038062">
    <property type="entry name" value="ScdA-like_N_sf"/>
</dbReference>
<reference evidence="1" key="1">
    <citation type="journal article" date="2020" name="mSystems">
        <title>Genome- and Community-Level Interaction Insights into Carbon Utilization and Element Cycling Functions of Hydrothermarchaeota in Hydrothermal Sediment.</title>
        <authorList>
            <person name="Zhou Z."/>
            <person name="Liu Y."/>
            <person name="Xu W."/>
            <person name="Pan J."/>
            <person name="Luo Z.H."/>
            <person name="Li M."/>
        </authorList>
    </citation>
    <scope>NUCLEOTIDE SEQUENCE [LARGE SCALE GENOMIC DNA]</scope>
    <source>
        <strain evidence="1">HyVt-456</strain>
    </source>
</reference>
<name>A0A7V1LKR7_CALAY</name>
<protein>
    <submittedName>
        <fullName evidence="1">DUF1858 domain-containing protein</fullName>
    </submittedName>
</protein>
<dbReference type="Gene3D" id="1.10.3910.10">
    <property type="entry name" value="SP0561-like"/>
    <property type="match status" value="1"/>
</dbReference>
<proteinExistence type="predicted"/>
<sequence>MIDKNTTIEELVEEVPGAVTYLMEQHIRCIRCGEPIWGTLEEAAREKGYDDARIQQFVDELNKLKNGEAVK</sequence>
<gene>
    <name evidence="1" type="ORF">ENJ10_03550</name>
</gene>